<dbReference type="AlphaFoldDB" id="A0A6J7J8K2"/>
<reference evidence="2" key="1">
    <citation type="submission" date="2020-05" db="EMBL/GenBank/DDBJ databases">
        <authorList>
            <person name="Chiriac C."/>
            <person name="Salcher M."/>
            <person name="Ghai R."/>
            <person name="Kavagutti S V."/>
        </authorList>
    </citation>
    <scope>NUCLEOTIDE SEQUENCE</scope>
</reference>
<gene>
    <name evidence="2" type="ORF">UFOPK3773_00733</name>
</gene>
<evidence type="ECO:0000256" key="1">
    <source>
        <dbReference type="SAM" id="MobiDB-lite"/>
    </source>
</evidence>
<protein>
    <submittedName>
        <fullName evidence="2">Unannotated protein</fullName>
    </submittedName>
</protein>
<feature type="region of interest" description="Disordered" evidence="1">
    <location>
        <begin position="142"/>
        <end position="184"/>
    </location>
</feature>
<name>A0A6J7J8K2_9ZZZZ</name>
<dbReference type="EMBL" id="CAFBNF010000059">
    <property type="protein sequence ID" value="CAB4939017.1"/>
    <property type="molecule type" value="Genomic_DNA"/>
</dbReference>
<evidence type="ECO:0000313" key="2">
    <source>
        <dbReference type="EMBL" id="CAB4939017.1"/>
    </source>
</evidence>
<feature type="compositionally biased region" description="Basic and acidic residues" evidence="1">
    <location>
        <begin position="142"/>
        <end position="176"/>
    </location>
</feature>
<accession>A0A6J7J8K2</accession>
<proteinExistence type="predicted"/>
<sequence length="200" mass="22380">MHEVHRSTSPTRSSEDFHHRLLLGLCGPARRHPSGVNAPLLSGRRLGGLDRIVFLGVNVGEPRDSAEGPHDRLDGLDAHHQLTAIGGEEFDRAHATLDERRHHVVDVRGMAVEHPMKGVVTARLNGHRQLLIERSNRVLSDHRNREVDHRRGAARESRQRRALEGVEREKGTEGNRKMAVRVDASRQHVLAARVDDSGRS</sequence>
<organism evidence="2">
    <name type="scientific">freshwater metagenome</name>
    <dbReference type="NCBI Taxonomy" id="449393"/>
    <lineage>
        <taxon>unclassified sequences</taxon>
        <taxon>metagenomes</taxon>
        <taxon>ecological metagenomes</taxon>
    </lineage>
</organism>